<dbReference type="EMBL" id="FOHN01000001">
    <property type="protein sequence ID" value="SES64754.1"/>
    <property type="molecule type" value="Genomic_DNA"/>
</dbReference>
<feature type="domain" description="AAA" evidence="5">
    <location>
        <begin position="4"/>
        <end position="184"/>
    </location>
</feature>
<accession>A0A1H9Y7J1</accession>
<dbReference type="PANTHER" id="PTHR13696:SF99">
    <property type="entry name" value="COBYRINIC ACID AC-DIAMIDE SYNTHASE"/>
    <property type="match status" value="1"/>
</dbReference>
<dbReference type="AlphaFoldDB" id="A0A1H9Y7J1"/>
<dbReference type="SUPFAM" id="SSF52540">
    <property type="entry name" value="P-loop containing nucleoside triphosphate hydrolases"/>
    <property type="match status" value="1"/>
</dbReference>
<comment type="similarity">
    <text evidence="1">Belongs to the ParA family.</text>
</comment>
<evidence type="ECO:0000256" key="2">
    <source>
        <dbReference type="ARBA" id="ARBA00049360"/>
    </source>
</evidence>
<evidence type="ECO:0000256" key="4">
    <source>
        <dbReference type="ARBA" id="ARBA00071824"/>
    </source>
</evidence>
<evidence type="ECO:0000313" key="7">
    <source>
        <dbReference type="Proteomes" id="UP000199800"/>
    </source>
</evidence>
<evidence type="ECO:0000256" key="1">
    <source>
        <dbReference type="ARBA" id="ARBA00006976"/>
    </source>
</evidence>
<dbReference type="RefSeq" id="WP_092475119.1">
    <property type="nucleotide sequence ID" value="NZ_FOHN01000001.1"/>
</dbReference>
<gene>
    <name evidence="6" type="ORF">SAMN04487772_101193</name>
</gene>
<reference evidence="6 7" key="1">
    <citation type="submission" date="2016-10" db="EMBL/GenBank/DDBJ databases">
        <authorList>
            <person name="de Groot N.N."/>
        </authorList>
    </citation>
    <scope>NUCLEOTIDE SEQUENCE [LARGE SCALE GENOMIC DNA]</scope>
    <source>
        <strain evidence="6 7">DSM 1801</strain>
    </source>
</reference>
<dbReference type="FunFam" id="3.40.50.300:FF:000285">
    <property type="entry name" value="Sporulation initiation inhibitor Soj"/>
    <property type="match status" value="1"/>
</dbReference>
<dbReference type="InterPro" id="IPR050678">
    <property type="entry name" value="DNA_Partitioning_ATPase"/>
</dbReference>
<comment type="subunit">
    <text evidence="3">Dimerizes in the presence of ATP but not ADP; ATP-binding is required for double-stranded (ds)DNA-binding. Interacts with DnaA.</text>
</comment>
<dbReference type="Proteomes" id="UP000199800">
    <property type="component" value="Unassembled WGS sequence"/>
</dbReference>
<evidence type="ECO:0000256" key="3">
    <source>
        <dbReference type="ARBA" id="ARBA00062323"/>
    </source>
</evidence>
<evidence type="ECO:0000259" key="5">
    <source>
        <dbReference type="Pfam" id="PF13614"/>
    </source>
</evidence>
<dbReference type="PANTHER" id="PTHR13696">
    <property type="entry name" value="P-LOOP CONTAINING NUCLEOSIDE TRIPHOSPHATE HYDROLASE"/>
    <property type="match status" value="1"/>
</dbReference>
<dbReference type="InterPro" id="IPR025669">
    <property type="entry name" value="AAA_dom"/>
</dbReference>
<comment type="catalytic activity">
    <reaction evidence="2">
        <text>ATP + H2O = ADP + phosphate + H(+)</text>
        <dbReference type="Rhea" id="RHEA:13065"/>
        <dbReference type="ChEBI" id="CHEBI:15377"/>
        <dbReference type="ChEBI" id="CHEBI:15378"/>
        <dbReference type="ChEBI" id="CHEBI:30616"/>
        <dbReference type="ChEBI" id="CHEBI:43474"/>
        <dbReference type="ChEBI" id="CHEBI:456216"/>
    </reaction>
</comment>
<dbReference type="CDD" id="cd02042">
    <property type="entry name" value="ParAB_family"/>
    <property type="match status" value="1"/>
</dbReference>
<dbReference type="Gene3D" id="3.40.50.300">
    <property type="entry name" value="P-loop containing nucleotide triphosphate hydrolases"/>
    <property type="match status" value="1"/>
</dbReference>
<proteinExistence type="inferred from homology"/>
<protein>
    <recommendedName>
        <fullName evidence="4">Sporulation initiation inhibitor protein Soj</fullName>
    </recommendedName>
</protein>
<keyword evidence="7" id="KW-1185">Reference proteome</keyword>
<dbReference type="Pfam" id="PF13614">
    <property type="entry name" value="AAA_31"/>
    <property type="match status" value="1"/>
</dbReference>
<evidence type="ECO:0000313" key="6">
    <source>
        <dbReference type="EMBL" id="SES64754.1"/>
    </source>
</evidence>
<name>A0A1H9Y7J1_9FIRM</name>
<dbReference type="STRING" id="29364.SAMN04487772_101193"/>
<dbReference type="OrthoDB" id="9815116at2"/>
<dbReference type="InterPro" id="IPR027417">
    <property type="entry name" value="P-loop_NTPase"/>
</dbReference>
<organism evidence="6 7">
    <name type="scientific">[Clostridium] polysaccharolyticum</name>
    <dbReference type="NCBI Taxonomy" id="29364"/>
    <lineage>
        <taxon>Bacteria</taxon>
        <taxon>Bacillati</taxon>
        <taxon>Bacillota</taxon>
        <taxon>Clostridia</taxon>
        <taxon>Lachnospirales</taxon>
        <taxon>Lachnospiraceae</taxon>
    </lineage>
</organism>
<sequence>MNGKVIAIVNQKGGVGKTTTTLNLGYALAEKGHKVLLIDLDPQGSLTISLGVDDNDNLQHTIASLMGMEIEEEQLPSKNEYIITVEKLDLIPCNIELSGIEVSLVNAMSREYVLKCVIQEIRNDYEYIIIDCSPSLGMLTINALAACDGVIIPVTPEYLSAKGLEMLLKNIGRTKKKINPAIDIEGILLTMYVERMNLSRAVKQMIEDAYGKQIHIYSSCIPKSVRVGESSLNSVPIIQYDRKNPVSIAYENFAKEVVRYGKSITDK</sequence>